<evidence type="ECO:0000256" key="1">
    <source>
        <dbReference type="ARBA" id="ARBA00007749"/>
    </source>
</evidence>
<organism evidence="6 7">
    <name type="scientific">Niastella koreensis</name>
    <dbReference type="NCBI Taxonomy" id="354356"/>
    <lineage>
        <taxon>Bacteria</taxon>
        <taxon>Pseudomonadati</taxon>
        <taxon>Bacteroidota</taxon>
        <taxon>Chitinophagia</taxon>
        <taxon>Chitinophagales</taxon>
        <taxon>Chitinophagaceae</taxon>
        <taxon>Niastella</taxon>
    </lineage>
</organism>
<keyword evidence="2" id="KW-0479">Metal-binding</keyword>
<keyword evidence="4" id="KW-0862">Zinc</keyword>
<dbReference type="InterPro" id="IPR001279">
    <property type="entry name" value="Metallo-B-lactamas"/>
</dbReference>
<evidence type="ECO:0000313" key="7">
    <source>
        <dbReference type="Proteomes" id="UP000192277"/>
    </source>
</evidence>
<evidence type="ECO:0000313" key="6">
    <source>
        <dbReference type="EMBL" id="OQP44406.1"/>
    </source>
</evidence>
<dbReference type="InterPro" id="IPR036866">
    <property type="entry name" value="RibonucZ/Hydroxyglut_hydro"/>
</dbReference>
<evidence type="ECO:0000256" key="2">
    <source>
        <dbReference type="ARBA" id="ARBA00022723"/>
    </source>
</evidence>
<dbReference type="Pfam" id="PF00753">
    <property type="entry name" value="Lactamase_B"/>
    <property type="match status" value="1"/>
</dbReference>
<dbReference type="InterPro" id="IPR051013">
    <property type="entry name" value="MBL_superfamily_lactonases"/>
</dbReference>
<feature type="domain" description="Metallo-beta-lactamase" evidence="5">
    <location>
        <begin position="90"/>
        <end position="295"/>
    </location>
</feature>
<dbReference type="SUPFAM" id="SSF56281">
    <property type="entry name" value="Metallo-hydrolase/oxidoreductase"/>
    <property type="match status" value="1"/>
</dbReference>
<protein>
    <submittedName>
        <fullName evidence="6">MBL fold metallo-hydrolase</fullName>
    </submittedName>
</protein>
<gene>
    <name evidence="6" type="ORF">A4D02_34855</name>
</gene>
<name>A0ABX3NSA4_9BACT</name>
<keyword evidence="7" id="KW-1185">Reference proteome</keyword>
<keyword evidence="3" id="KW-0378">Hydrolase</keyword>
<dbReference type="PANTHER" id="PTHR42978">
    <property type="entry name" value="QUORUM-QUENCHING LACTONASE YTNP-RELATED-RELATED"/>
    <property type="match status" value="1"/>
</dbReference>
<dbReference type="PANTHER" id="PTHR42978:SF6">
    <property type="entry name" value="QUORUM-QUENCHING LACTONASE YTNP-RELATED"/>
    <property type="match status" value="1"/>
</dbReference>
<dbReference type="Proteomes" id="UP000192277">
    <property type="component" value="Unassembled WGS sequence"/>
</dbReference>
<dbReference type="SMART" id="SM00849">
    <property type="entry name" value="Lactamase_B"/>
    <property type="match status" value="1"/>
</dbReference>
<evidence type="ECO:0000256" key="3">
    <source>
        <dbReference type="ARBA" id="ARBA00022801"/>
    </source>
</evidence>
<dbReference type="EMBL" id="LWBO01000024">
    <property type="protein sequence ID" value="OQP44406.1"/>
    <property type="molecule type" value="Genomic_DNA"/>
</dbReference>
<sequence>MMLQSSFSFRKIFMICAMINSVLSTSAQKIISSLPEQPGIYRMQLGDFDVIALSDGTIPLNLHTLLHDAKPGELDDLLHHSFLDSIVETSITAFLVRANNKLILIDAGSGSFMGSTLGKVKQNLLVAGIRPEDIDIVLPTHLHADHVGGLVDNGKMVFPNATVYISKPEADFWLNDTNRQTSNKRAQPFFDGAQASVAPYQKSGKIKIFEPGTQLFPGITSAPSFGHTPGECFYILESKGQKLVFWGDVVHAGTVQFADPSITIDFDVDLTGAKITRKKAFEDAVKKGYWIAAPHLSFPGIGHLKFVNNSYEWLPISYKSIF</sequence>
<comment type="caution">
    <text evidence="6">The sequence shown here is derived from an EMBL/GenBank/DDBJ whole genome shotgun (WGS) entry which is preliminary data.</text>
</comment>
<proteinExistence type="inferred from homology"/>
<comment type="similarity">
    <text evidence="1">Belongs to the metallo-beta-lactamase superfamily.</text>
</comment>
<evidence type="ECO:0000256" key="4">
    <source>
        <dbReference type="ARBA" id="ARBA00022833"/>
    </source>
</evidence>
<dbReference type="CDD" id="cd07720">
    <property type="entry name" value="OPHC2-like_MBL-fold"/>
    <property type="match status" value="1"/>
</dbReference>
<accession>A0ABX3NSA4</accession>
<evidence type="ECO:0000259" key="5">
    <source>
        <dbReference type="SMART" id="SM00849"/>
    </source>
</evidence>
<reference evidence="6 7" key="1">
    <citation type="submission" date="2016-04" db="EMBL/GenBank/DDBJ databases">
        <authorList>
            <person name="Chen L."/>
            <person name="Zhuang W."/>
            <person name="Wang G."/>
        </authorList>
    </citation>
    <scope>NUCLEOTIDE SEQUENCE [LARGE SCALE GENOMIC DNA]</scope>
    <source>
        <strain evidence="7">GR20</strain>
    </source>
</reference>
<dbReference type="Gene3D" id="3.60.15.10">
    <property type="entry name" value="Ribonuclease Z/Hydroxyacylglutathione hydrolase-like"/>
    <property type="match status" value="1"/>
</dbReference>